<reference evidence="3" key="1">
    <citation type="submission" date="2022-01" db="EMBL/GenBank/DDBJ databases">
        <title>Genome Sequence Resource for Two Populations of Ditylenchus destructor, the Migratory Endoparasitic Phytonematode.</title>
        <authorList>
            <person name="Zhang H."/>
            <person name="Lin R."/>
            <person name="Xie B."/>
        </authorList>
    </citation>
    <scope>NUCLEOTIDE SEQUENCE</scope>
    <source>
        <strain evidence="3">BazhouSP</strain>
    </source>
</reference>
<name>A0AAD4NHG3_9BILA</name>
<feature type="compositionally biased region" description="Basic residues" evidence="1">
    <location>
        <begin position="128"/>
        <end position="138"/>
    </location>
</feature>
<dbReference type="SMART" id="SM00443">
    <property type="entry name" value="G_patch"/>
    <property type="match status" value="1"/>
</dbReference>
<feature type="domain" description="G-patch" evidence="2">
    <location>
        <begin position="429"/>
        <end position="475"/>
    </location>
</feature>
<gene>
    <name evidence="3" type="ORF">DdX_01008</name>
</gene>
<feature type="region of interest" description="Disordered" evidence="1">
    <location>
        <begin position="320"/>
        <end position="340"/>
    </location>
</feature>
<evidence type="ECO:0000259" key="2">
    <source>
        <dbReference type="PROSITE" id="PS50174"/>
    </source>
</evidence>
<dbReference type="PROSITE" id="PS50174">
    <property type="entry name" value="G_PATCH"/>
    <property type="match status" value="1"/>
</dbReference>
<sequence>MKHIPIKRYYVFSTDIPVKLTSFCEMSGESNDVSSGWIETSSSAQDTTESAQLSIAEMVAQAANSFITDQLLPGYVFCEEYGMYYNNETGYYYDTRTSLFYHPSTQCYYRYNDETQSYETLQPEQNKPKTKERKAKRKKNVIEDRRNAKPIFGFDGDLDVPEIACQSSHIETEEQTATKSANHASCIRMIETTNSSFNPILHVVTITGGSVGFGPDANFRLSSSTNNEPTNLPSGHLFYIEYLQENERANDDNNVGFYQIKFNPCAYSILKVNGEIAQSETHRLKHEDTVAMTSNSLILHIHKGLNTCPGCEPGLLMASTSGQMSQTQRTKSRESERRKNIRRMKAEYGLLDEDEDNQELQSRYTDRADKRRKIYSSDLPPATINPAGGIYAACKAAPQPDTSTASVQFRIKDDDGQESLPPENIMEKTNSRGLQLLKGMGWKQGQGLGKNQQGIQQPIISTMKTDRAGLGMDSKTNMKLNVNNTVKKPQTEKEAIMEKTRQRYQQVEGRKDS</sequence>
<organism evidence="3 4">
    <name type="scientific">Ditylenchus destructor</name>
    <dbReference type="NCBI Taxonomy" id="166010"/>
    <lineage>
        <taxon>Eukaryota</taxon>
        <taxon>Metazoa</taxon>
        <taxon>Ecdysozoa</taxon>
        <taxon>Nematoda</taxon>
        <taxon>Chromadorea</taxon>
        <taxon>Rhabditida</taxon>
        <taxon>Tylenchina</taxon>
        <taxon>Tylenchomorpha</taxon>
        <taxon>Sphaerularioidea</taxon>
        <taxon>Anguinidae</taxon>
        <taxon>Anguininae</taxon>
        <taxon>Ditylenchus</taxon>
    </lineage>
</organism>
<dbReference type="InterPro" id="IPR053027">
    <property type="entry name" value="AGGF1"/>
</dbReference>
<keyword evidence="4" id="KW-1185">Reference proteome</keyword>
<dbReference type="PANTHER" id="PTHR23106">
    <property type="entry name" value="ANGIOGENIC FACTOR WITH G PATCH AND FHA DOMAINS 1"/>
    <property type="match status" value="1"/>
</dbReference>
<dbReference type="GO" id="GO:0003676">
    <property type="term" value="F:nucleic acid binding"/>
    <property type="evidence" value="ECO:0007669"/>
    <property type="project" value="InterPro"/>
</dbReference>
<feature type="compositionally biased region" description="Polar residues" evidence="1">
    <location>
        <begin position="474"/>
        <end position="488"/>
    </location>
</feature>
<evidence type="ECO:0000256" key="1">
    <source>
        <dbReference type="SAM" id="MobiDB-lite"/>
    </source>
</evidence>
<dbReference type="InterPro" id="IPR041591">
    <property type="entry name" value="OCRE"/>
</dbReference>
<feature type="region of interest" description="Disordered" evidence="1">
    <location>
        <begin position="118"/>
        <end position="138"/>
    </location>
</feature>
<feature type="compositionally biased region" description="Basic and acidic residues" evidence="1">
    <location>
        <begin position="489"/>
        <end position="501"/>
    </location>
</feature>
<accession>A0AAD4NHG3</accession>
<dbReference type="AlphaFoldDB" id="A0AAD4NHG3"/>
<dbReference type="Pfam" id="PF17780">
    <property type="entry name" value="OCRE"/>
    <property type="match status" value="1"/>
</dbReference>
<dbReference type="PANTHER" id="PTHR23106:SF24">
    <property type="entry name" value="ANGIOGENIC FACTOR WITH G PATCH AND FHA DOMAINS 1"/>
    <property type="match status" value="1"/>
</dbReference>
<feature type="region of interest" description="Disordered" evidence="1">
    <location>
        <begin position="471"/>
        <end position="513"/>
    </location>
</feature>
<dbReference type="Proteomes" id="UP001201812">
    <property type="component" value="Unassembled WGS sequence"/>
</dbReference>
<comment type="caution">
    <text evidence="3">The sequence shown here is derived from an EMBL/GenBank/DDBJ whole genome shotgun (WGS) entry which is preliminary data.</text>
</comment>
<protein>
    <submittedName>
        <fullName evidence="3">G-patch domain-containing protein</fullName>
    </submittedName>
</protein>
<evidence type="ECO:0000313" key="4">
    <source>
        <dbReference type="Proteomes" id="UP001201812"/>
    </source>
</evidence>
<proteinExistence type="predicted"/>
<feature type="compositionally biased region" description="Polar residues" evidence="1">
    <location>
        <begin position="320"/>
        <end position="329"/>
    </location>
</feature>
<dbReference type="InterPro" id="IPR000467">
    <property type="entry name" value="G_patch_dom"/>
</dbReference>
<evidence type="ECO:0000313" key="3">
    <source>
        <dbReference type="EMBL" id="KAI1728805.1"/>
    </source>
</evidence>
<dbReference type="Pfam" id="PF01585">
    <property type="entry name" value="G-patch"/>
    <property type="match status" value="1"/>
</dbReference>
<dbReference type="EMBL" id="JAKKPZ010000001">
    <property type="protein sequence ID" value="KAI1728805.1"/>
    <property type="molecule type" value="Genomic_DNA"/>
</dbReference>